<evidence type="ECO:0000256" key="1">
    <source>
        <dbReference type="ARBA" id="ARBA00023172"/>
    </source>
</evidence>
<feature type="domain" description="Tyr recombinase" evidence="2">
    <location>
        <begin position="147"/>
        <end position="358"/>
    </location>
</feature>
<dbReference type="InterPro" id="IPR013762">
    <property type="entry name" value="Integrase-like_cat_sf"/>
</dbReference>
<dbReference type="PANTHER" id="PTHR30349:SF64">
    <property type="entry name" value="PROPHAGE INTEGRASE INTD-RELATED"/>
    <property type="match status" value="1"/>
</dbReference>
<dbReference type="InterPro" id="IPR002104">
    <property type="entry name" value="Integrase_catalytic"/>
</dbReference>
<accession>A0ABU5YQV9</accession>
<dbReference type="InterPro" id="IPR011010">
    <property type="entry name" value="DNA_brk_join_enz"/>
</dbReference>
<evidence type="ECO:0000259" key="2">
    <source>
        <dbReference type="PROSITE" id="PS51898"/>
    </source>
</evidence>
<dbReference type="PANTHER" id="PTHR30349">
    <property type="entry name" value="PHAGE INTEGRASE-RELATED"/>
    <property type="match status" value="1"/>
</dbReference>
<dbReference type="RefSeq" id="WP_071289710.1">
    <property type="nucleotide sequence ID" value="NZ_JAYJJT010000052.1"/>
</dbReference>
<comment type="caution">
    <text evidence="3">The sequence shown here is derived from an EMBL/GenBank/DDBJ whole genome shotgun (WGS) entry which is preliminary data.</text>
</comment>
<dbReference type="EMBL" id="JAYJJT010000052">
    <property type="protein sequence ID" value="MEB3052459.1"/>
    <property type="molecule type" value="Genomic_DNA"/>
</dbReference>
<keyword evidence="1" id="KW-0233">DNA recombination</keyword>
<organism evidence="3 4">
    <name type="scientific">[Mycobacterium] zoologicum</name>
    <dbReference type="NCBI Taxonomy" id="2872311"/>
    <lineage>
        <taxon>Bacteria</taxon>
        <taxon>Bacillati</taxon>
        <taxon>Actinomycetota</taxon>
        <taxon>Actinomycetes</taxon>
        <taxon>Mycobacteriales</taxon>
        <taxon>Mycobacteriaceae</taxon>
        <taxon>Mycolicibacter</taxon>
    </lineage>
</organism>
<reference evidence="3 4" key="1">
    <citation type="submission" date="2023-12" db="EMBL/GenBank/DDBJ databases">
        <title>Description of new species of Mycobacterium terrae complex isolated from sewage at the Sao Paulo Zoological Park Foundation in Brazil.</title>
        <authorList>
            <person name="Romagnoli C.L."/>
            <person name="Conceicao E.C."/>
            <person name="Machado E."/>
            <person name="Barreto L.B.P.F."/>
            <person name="Sharma A."/>
            <person name="Silva N.M."/>
            <person name="Marques L.E."/>
            <person name="Juliana M.A."/>
            <person name="Lourenco M.C.S."/>
            <person name="Digiampietri L.A."/>
            <person name="Suffys P.N."/>
            <person name="Viana-Niero C."/>
        </authorList>
    </citation>
    <scope>NUCLEOTIDE SEQUENCE [LARGE SCALE GENOMIC DNA]</scope>
    <source>
        <strain evidence="3 4">MYC123</strain>
    </source>
</reference>
<dbReference type="Pfam" id="PF00589">
    <property type="entry name" value="Phage_integrase"/>
    <property type="match status" value="1"/>
</dbReference>
<evidence type="ECO:0000313" key="3">
    <source>
        <dbReference type="EMBL" id="MEB3052459.1"/>
    </source>
</evidence>
<name>A0ABU5YQV9_9MYCO</name>
<sequence length="374" mass="42793">MAEELPGFIPHILRADDVSLLRADETVFNAMVDGWRAQMLARGLAVDTIMTRGRLIARFVEFTNEYPWRWRPIDVDQFLAEFRSQERPIALSTLRTYSNTISMFCSYVCDSRYGWVAFCEKQFGDVPSQICFEWNTPQHTTDDAVPPGRRAFTKAELQHLFDVVDDFVDEAHRTASKRWVTALRDSIAFKVGYAYGLRRRELVMLDLTDFGPNPHVPRFGNYGALTVRWAKGTKGSGPRRRTVLTSPEFSWVVELLEYWCSEGRQLFATADRSPALWPSERGSRLTLGALGRSFTAFRKRAGLPPELSLHALRHSFTTHLLEAGYDPLFVQEQLGHSFASTTSLYTSVSSDFKQKTIQQMIARRIRMEEDQPDG</sequence>
<evidence type="ECO:0000313" key="4">
    <source>
        <dbReference type="Proteomes" id="UP001299046"/>
    </source>
</evidence>
<keyword evidence="4" id="KW-1185">Reference proteome</keyword>
<dbReference type="Proteomes" id="UP001299046">
    <property type="component" value="Unassembled WGS sequence"/>
</dbReference>
<gene>
    <name evidence="3" type="ORF">KV112_22485</name>
</gene>
<protein>
    <submittedName>
        <fullName evidence="3">Tyrosine-type recombinase/integrase</fullName>
    </submittedName>
</protein>
<dbReference type="SUPFAM" id="SSF56349">
    <property type="entry name" value="DNA breaking-rejoining enzymes"/>
    <property type="match status" value="1"/>
</dbReference>
<dbReference type="Gene3D" id="1.10.443.10">
    <property type="entry name" value="Intergrase catalytic core"/>
    <property type="match status" value="1"/>
</dbReference>
<dbReference type="PROSITE" id="PS51898">
    <property type="entry name" value="TYR_RECOMBINASE"/>
    <property type="match status" value="1"/>
</dbReference>
<dbReference type="InterPro" id="IPR050090">
    <property type="entry name" value="Tyrosine_recombinase_XerCD"/>
</dbReference>
<proteinExistence type="predicted"/>